<dbReference type="Proteomes" id="UP000265427">
    <property type="component" value="Unassembled WGS sequence"/>
</dbReference>
<organism evidence="2 3">
    <name type="scientific">Aphanomyces astaci</name>
    <name type="common">Crayfish plague agent</name>
    <dbReference type="NCBI Taxonomy" id="112090"/>
    <lineage>
        <taxon>Eukaryota</taxon>
        <taxon>Sar</taxon>
        <taxon>Stramenopiles</taxon>
        <taxon>Oomycota</taxon>
        <taxon>Saprolegniomycetes</taxon>
        <taxon>Saprolegniales</taxon>
        <taxon>Verrucalvaceae</taxon>
        <taxon>Aphanomyces</taxon>
    </lineage>
</organism>
<evidence type="ECO:0000313" key="3">
    <source>
        <dbReference type="Proteomes" id="UP000265427"/>
    </source>
</evidence>
<dbReference type="VEuPathDB" id="FungiDB:H257_09928"/>
<sequence length="240" mass="26372">MPTGDADPHDNAMTRWTSKATSDDAIEPSPPSSSSAPPSDGLASFDLFVQWVLLSPTSTVDAHCASMWPADLDALDDDEVTSREATDGAEFVTTTDAKLAQASVEADHEDLADTLFAIEREIDALDDALASLEHDKTTDERTNSSYGECILLPIYGEYSMESKRWSTLHSGGMTRLNLPFGWSSKNQSNPSASLELDIDLYHDTTQVHKDIELYEKRLAHEKLSLAEAKSDLDTQIFSNR</sequence>
<accession>A0A397BQL2</accession>
<feature type="region of interest" description="Disordered" evidence="1">
    <location>
        <begin position="1"/>
        <end position="39"/>
    </location>
</feature>
<proteinExistence type="predicted"/>
<protein>
    <submittedName>
        <fullName evidence="2">Uncharacterized protein</fullName>
    </submittedName>
</protein>
<dbReference type="AlphaFoldDB" id="A0A397BQL2"/>
<dbReference type="EMBL" id="QUSZ01002485">
    <property type="protein sequence ID" value="RHY22006.1"/>
    <property type="molecule type" value="Genomic_DNA"/>
</dbReference>
<gene>
    <name evidence="2" type="ORF">DYB36_011657</name>
</gene>
<reference evidence="2 3" key="1">
    <citation type="submission" date="2018-08" db="EMBL/GenBank/DDBJ databases">
        <title>Aphanomyces genome sequencing and annotation.</title>
        <authorList>
            <person name="Minardi D."/>
            <person name="Oidtmann B."/>
            <person name="Van Der Giezen M."/>
            <person name="Studholme D.J."/>
        </authorList>
    </citation>
    <scope>NUCLEOTIDE SEQUENCE [LARGE SCALE GENOMIC DNA]</scope>
    <source>
        <strain evidence="2 3">Kv</strain>
    </source>
</reference>
<feature type="compositionally biased region" description="Basic and acidic residues" evidence="1">
    <location>
        <begin position="1"/>
        <end position="12"/>
    </location>
</feature>
<name>A0A397BQL2_APHAT</name>
<comment type="caution">
    <text evidence="2">The sequence shown here is derived from an EMBL/GenBank/DDBJ whole genome shotgun (WGS) entry which is preliminary data.</text>
</comment>
<evidence type="ECO:0000256" key="1">
    <source>
        <dbReference type="SAM" id="MobiDB-lite"/>
    </source>
</evidence>
<evidence type="ECO:0000313" key="2">
    <source>
        <dbReference type="EMBL" id="RHY22006.1"/>
    </source>
</evidence>